<proteinExistence type="inferred from homology"/>
<dbReference type="Gene3D" id="3.80.10.10">
    <property type="entry name" value="Ribonuclease Inhibitor"/>
    <property type="match status" value="1"/>
</dbReference>
<keyword evidence="6" id="KW-1070">Brassinosteroid signaling pathway</keyword>
<evidence type="ECO:0000256" key="5">
    <source>
        <dbReference type="ARBA" id="ARBA00022614"/>
    </source>
</evidence>
<feature type="non-terminal residue" evidence="14">
    <location>
        <position position="1"/>
    </location>
</feature>
<keyword evidence="9" id="KW-0677">Repeat</keyword>
<keyword evidence="11 13" id="KW-0472">Membrane</keyword>
<evidence type="ECO:0000256" key="1">
    <source>
        <dbReference type="ARBA" id="ARBA00004162"/>
    </source>
</evidence>
<dbReference type="PANTHER" id="PTHR48063">
    <property type="entry name" value="LRR RECEPTOR-LIKE KINASE"/>
    <property type="match status" value="1"/>
</dbReference>
<comment type="subcellular location">
    <subcellularLocation>
        <location evidence="1">Cell membrane</location>
        <topology evidence="1">Single-pass membrane protein</topology>
    </subcellularLocation>
    <subcellularLocation>
        <location evidence="2">Membrane</location>
        <topology evidence="2">Single-pass type I membrane protein</topology>
    </subcellularLocation>
</comment>
<keyword evidence="8" id="KW-0732">Signal</keyword>
<evidence type="ECO:0000313" key="14">
    <source>
        <dbReference type="EMBL" id="WVZ51107.1"/>
    </source>
</evidence>
<evidence type="ECO:0000256" key="7">
    <source>
        <dbReference type="ARBA" id="ARBA00022692"/>
    </source>
</evidence>
<dbReference type="EMBL" id="CP144745">
    <property type="protein sequence ID" value="WVZ51107.1"/>
    <property type="molecule type" value="Genomic_DNA"/>
</dbReference>
<feature type="transmembrane region" description="Helical" evidence="13">
    <location>
        <begin position="530"/>
        <end position="554"/>
    </location>
</feature>
<dbReference type="PRINTS" id="PR00019">
    <property type="entry name" value="LEURICHRPT"/>
</dbReference>
<gene>
    <name evidence="14" type="ORF">U9M48_002284</name>
</gene>
<dbReference type="GO" id="GO:0009742">
    <property type="term" value="P:brassinosteroid mediated signaling pathway"/>
    <property type="evidence" value="ECO:0007669"/>
    <property type="project" value="UniProtKB-KW"/>
</dbReference>
<keyword evidence="5" id="KW-0433">Leucine-rich repeat</keyword>
<protein>
    <submittedName>
        <fullName evidence="14">Uncharacterized protein</fullName>
    </submittedName>
</protein>
<evidence type="ECO:0000313" key="15">
    <source>
        <dbReference type="Proteomes" id="UP001341281"/>
    </source>
</evidence>
<evidence type="ECO:0000256" key="8">
    <source>
        <dbReference type="ARBA" id="ARBA00022729"/>
    </source>
</evidence>
<dbReference type="AlphaFoldDB" id="A0AAQ3SHC4"/>
<evidence type="ECO:0000256" key="11">
    <source>
        <dbReference type="ARBA" id="ARBA00023136"/>
    </source>
</evidence>
<dbReference type="Pfam" id="PF00560">
    <property type="entry name" value="LRR_1"/>
    <property type="match status" value="5"/>
</dbReference>
<name>A0AAQ3SHC4_PASNO</name>
<dbReference type="InterPro" id="IPR032675">
    <property type="entry name" value="LRR_dom_sf"/>
</dbReference>
<comment type="similarity">
    <text evidence="3">Belongs to the RLP family.</text>
</comment>
<evidence type="ECO:0000256" key="10">
    <source>
        <dbReference type="ARBA" id="ARBA00022989"/>
    </source>
</evidence>
<reference evidence="14 15" key="1">
    <citation type="submission" date="2024-02" db="EMBL/GenBank/DDBJ databases">
        <title>High-quality chromosome-scale genome assembly of Pensacola bahiagrass (Paspalum notatum Flugge var. saurae).</title>
        <authorList>
            <person name="Vega J.M."/>
            <person name="Podio M."/>
            <person name="Orjuela J."/>
            <person name="Siena L.A."/>
            <person name="Pessino S.C."/>
            <person name="Combes M.C."/>
            <person name="Mariac C."/>
            <person name="Albertini E."/>
            <person name="Pupilli F."/>
            <person name="Ortiz J.P.A."/>
            <person name="Leblanc O."/>
        </authorList>
    </citation>
    <scope>NUCLEOTIDE SEQUENCE [LARGE SCALE GENOMIC DNA]</scope>
    <source>
        <strain evidence="14">R1</strain>
        <tissue evidence="14">Leaf</tissue>
    </source>
</reference>
<evidence type="ECO:0000256" key="3">
    <source>
        <dbReference type="ARBA" id="ARBA00009592"/>
    </source>
</evidence>
<sequence length="574" mass="64167">MPVHAGVDALQLPFSGHVPFGIALLNNLTMLDLSGNNFSGVITHEHLVGLANLKVLDLSSNYLKVMVDPEWLPPFRLEYAYFSSCQLGPLFPTWLQSQVHLFKLDISRAFISDMLPDWFSSTFFNASTLDISNNEISGMLPTKLENMTNLRWLYLNSNQLTGPIPQFPVLLLSFDISDNNFSGSLPSNFGTPNIQYLNLATNHITGPIPQSICNFKTLIALNLANNLFNGEFPLCPEPMRVKILILRNNRLSGKFPASLKTWSDLYILDLAWNKFSGRLPTWIGDFSGLQILQLSHNTFTGSIPSTITRLNGISQLNLARNRFSGPLPRYLSNLTGMTRAQAPTPFGAFEYPMQISYGNVIVSISIYSTVHVNLSVITKGQERYYEDGALYAMVSIDLSLNQLTGGIPEEIAFLDGVVNLNLSWNRLSGNIPRKIGAMQSLESLDLKENKLCGEIPQGMSDLSYLSMLDLSYNNLSGRIPSGGQLDTLYQQNKFMYDGNIGLCGHPLLKNCSNDSEPKHDHERDEHGYKVLSFSFGLGVGYVVGLWMVFCTILFKKSWRIAYFQLIDKSFNNVY</sequence>
<evidence type="ECO:0000256" key="4">
    <source>
        <dbReference type="ARBA" id="ARBA00022475"/>
    </source>
</evidence>
<dbReference type="FunFam" id="3.80.10.10:FF:000095">
    <property type="entry name" value="LRR receptor-like serine/threonine-protein kinase GSO1"/>
    <property type="match status" value="1"/>
</dbReference>
<evidence type="ECO:0000256" key="12">
    <source>
        <dbReference type="ARBA" id="ARBA00023180"/>
    </source>
</evidence>
<dbReference type="PROSITE" id="PS51450">
    <property type="entry name" value="LRR"/>
    <property type="match status" value="1"/>
</dbReference>
<accession>A0AAQ3SHC4</accession>
<organism evidence="14 15">
    <name type="scientific">Paspalum notatum var. saurae</name>
    <dbReference type="NCBI Taxonomy" id="547442"/>
    <lineage>
        <taxon>Eukaryota</taxon>
        <taxon>Viridiplantae</taxon>
        <taxon>Streptophyta</taxon>
        <taxon>Embryophyta</taxon>
        <taxon>Tracheophyta</taxon>
        <taxon>Spermatophyta</taxon>
        <taxon>Magnoliopsida</taxon>
        <taxon>Liliopsida</taxon>
        <taxon>Poales</taxon>
        <taxon>Poaceae</taxon>
        <taxon>PACMAD clade</taxon>
        <taxon>Panicoideae</taxon>
        <taxon>Andropogonodae</taxon>
        <taxon>Paspaleae</taxon>
        <taxon>Paspalinae</taxon>
        <taxon>Paspalum</taxon>
    </lineage>
</organism>
<keyword evidence="10 13" id="KW-1133">Transmembrane helix</keyword>
<dbReference type="GO" id="GO:0005886">
    <property type="term" value="C:plasma membrane"/>
    <property type="evidence" value="ECO:0007669"/>
    <property type="project" value="UniProtKB-SubCell"/>
</dbReference>
<dbReference type="Proteomes" id="UP001341281">
    <property type="component" value="Chromosome 01"/>
</dbReference>
<dbReference type="PANTHER" id="PTHR48063:SF90">
    <property type="entry name" value="OS11G0565920 PROTEIN"/>
    <property type="match status" value="1"/>
</dbReference>
<dbReference type="InterPro" id="IPR001611">
    <property type="entry name" value="Leu-rich_rpt"/>
</dbReference>
<evidence type="ECO:0000256" key="6">
    <source>
        <dbReference type="ARBA" id="ARBA00022626"/>
    </source>
</evidence>
<keyword evidence="15" id="KW-1185">Reference proteome</keyword>
<keyword evidence="7 13" id="KW-0812">Transmembrane</keyword>
<dbReference type="Pfam" id="PF13855">
    <property type="entry name" value="LRR_8"/>
    <property type="match status" value="3"/>
</dbReference>
<keyword evidence="12" id="KW-0325">Glycoprotein</keyword>
<evidence type="ECO:0000256" key="9">
    <source>
        <dbReference type="ARBA" id="ARBA00022737"/>
    </source>
</evidence>
<evidence type="ECO:0000256" key="13">
    <source>
        <dbReference type="SAM" id="Phobius"/>
    </source>
</evidence>
<dbReference type="SUPFAM" id="SSF52058">
    <property type="entry name" value="L domain-like"/>
    <property type="match status" value="2"/>
</dbReference>
<dbReference type="FunFam" id="3.80.10.10:FF:000111">
    <property type="entry name" value="LRR receptor-like serine/threonine-protein kinase ERECTA"/>
    <property type="match status" value="1"/>
</dbReference>
<evidence type="ECO:0000256" key="2">
    <source>
        <dbReference type="ARBA" id="ARBA00004479"/>
    </source>
</evidence>
<dbReference type="InterPro" id="IPR046956">
    <property type="entry name" value="RLP23-like"/>
</dbReference>
<keyword evidence="4" id="KW-1003">Cell membrane</keyword>